<sequence>MDQRFLRCTNCLFNSMKLLSNIGTWAICFQHFDDIQQVTTGTLESLDQSAVTGMMQCVGHENFYPMGEDSMALVQVVKFLKVLVKQAEANNRTSELDLGSQ</sequence>
<proteinExistence type="predicted"/>
<gene>
    <name evidence="1" type="ORF">EV672_1201</name>
</gene>
<keyword evidence="2" id="KW-1185">Reference proteome</keyword>
<dbReference type="AlphaFoldDB" id="A0A4R6QZD8"/>
<dbReference type="Proteomes" id="UP000294593">
    <property type="component" value="Unassembled WGS sequence"/>
</dbReference>
<protein>
    <submittedName>
        <fullName evidence="1">Uncharacterized protein</fullName>
    </submittedName>
</protein>
<evidence type="ECO:0000313" key="1">
    <source>
        <dbReference type="EMBL" id="TDP78669.1"/>
    </source>
</evidence>
<comment type="caution">
    <text evidence="1">The sequence shown here is derived from an EMBL/GenBank/DDBJ whole genome shotgun (WGS) entry which is preliminary data.</text>
</comment>
<name>A0A4R6QZD8_9BURK</name>
<organism evidence="1 2">
    <name type="scientific">Aquabacterium commune</name>
    <dbReference type="NCBI Taxonomy" id="70586"/>
    <lineage>
        <taxon>Bacteria</taxon>
        <taxon>Pseudomonadati</taxon>
        <taxon>Pseudomonadota</taxon>
        <taxon>Betaproteobacteria</taxon>
        <taxon>Burkholderiales</taxon>
        <taxon>Aquabacterium</taxon>
    </lineage>
</organism>
<evidence type="ECO:0000313" key="2">
    <source>
        <dbReference type="Proteomes" id="UP000294593"/>
    </source>
</evidence>
<accession>A0A4R6QZD8</accession>
<reference evidence="1 2" key="1">
    <citation type="submission" date="2019-03" db="EMBL/GenBank/DDBJ databases">
        <title>Genomic Encyclopedia of Type Strains, Phase IV (KMG-IV): sequencing the most valuable type-strain genomes for metagenomic binning, comparative biology and taxonomic classification.</title>
        <authorList>
            <person name="Goeker M."/>
        </authorList>
    </citation>
    <scope>NUCLEOTIDE SEQUENCE [LARGE SCALE GENOMIC DNA]</scope>
    <source>
        <strain evidence="1 2">DSM 11901</strain>
    </source>
</reference>
<dbReference type="EMBL" id="SNXW01000020">
    <property type="protein sequence ID" value="TDP78669.1"/>
    <property type="molecule type" value="Genomic_DNA"/>
</dbReference>